<feature type="compositionally biased region" description="Basic and acidic residues" evidence="1">
    <location>
        <begin position="298"/>
        <end position="309"/>
    </location>
</feature>
<evidence type="ECO:0000313" key="3">
    <source>
        <dbReference type="Proteomes" id="UP001549921"/>
    </source>
</evidence>
<accession>A0ABD0TB63</accession>
<gene>
    <name evidence="2" type="ORF">ABMA28_015822</name>
</gene>
<evidence type="ECO:0000256" key="1">
    <source>
        <dbReference type="SAM" id="MobiDB-lite"/>
    </source>
</evidence>
<organism evidence="2 3">
    <name type="scientific">Loxostege sticticalis</name>
    <name type="common">Beet webworm moth</name>
    <dbReference type="NCBI Taxonomy" id="481309"/>
    <lineage>
        <taxon>Eukaryota</taxon>
        <taxon>Metazoa</taxon>
        <taxon>Ecdysozoa</taxon>
        <taxon>Arthropoda</taxon>
        <taxon>Hexapoda</taxon>
        <taxon>Insecta</taxon>
        <taxon>Pterygota</taxon>
        <taxon>Neoptera</taxon>
        <taxon>Endopterygota</taxon>
        <taxon>Lepidoptera</taxon>
        <taxon>Glossata</taxon>
        <taxon>Ditrysia</taxon>
        <taxon>Pyraloidea</taxon>
        <taxon>Crambidae</taxon>
        <taxon>Pyraustinae</taxon>
        <taxon>Loxostege</taxon>
    </lineage>
</organism>
<proteinExistence type="predicted"/>
<sequence length="757" mass="86249">MDGALASNKPPATGINRPIELIVAYGHRLKLHRMNSKDKLNNAFVKNANEHEKKRSISKLPRIKKAPLYPHLDKNTAKPLVILDNSGDSLAGPSKPKLLPQRRRPSARYEADKLKPSQIPRPKTGVSSPALKHNEKKTDNNYFVSDTQHIQRLQVPNIPDFHQEEHIPTTSIGSSRPIPTLGQIYRHHNNIIIDGDRFYDWFMELDTPVNSLESNPRNIQRASTDSTDTAQSVINVEVKKPCFGESEKPKVVFGANVYKTTNDNIADWLSNELQYSNKDNESGYRSMSPHSRGAINIESKDSDENEKQSNEKFCLGLAKTSEDSKSSEKEGASYENNIGEPFEKAALEPRLTTVMDIPLVEQPTVVISGMPEENETEYIQTDLNVNKSDKGLEPIVICKSELGKLLQFPSVTGPEPKDEKAFAPSYVECPSEILQKTTNFEGDGVESPKTLSSLACTDLEIRDDYLSLYTLEDVDDCNLQEHTNSSWFPGCRSDSCVTFVKSEETDKTAQQNFYPGWDGVESNATKVTAVDSDSRVHRDKHKYCRLCGRRNSPVRHGDVSKYCKKHSRYRRFPSCRYRITRPFDSLRKRLSITRICRHRWNHVWKKAAGRWTNKSHSKLEKYRMLEYLQSSINWEDVDVQTLTLAYRETATHTNEMEMKSAGINASFKQSTSAKKTDSGGTSAKSFKSRFKHINLGPSRFPFFYNTKRKSLPLKTVEECSKTMHKYYSYPENQNKNVETVESLRNSKYIFSFKNNNK</sequence>
<comment type="caution">
    <text evidence="2">The sequence shown here is derived from an EMBL/GenBank/DDBJ whole genome shotgun (WGS) entry which is preliminary data.</text>
</comment>
<evidence type="ECO:0000313" key="2">
    <source>
        <dbReference type="EMBL" id="KAL0840623.1"/>
    </source>
</evidence>
<feature type="region of interest" description="Disordered" evidence="1">
    <location>
        <begin position="86"/>
        <end position="135"/>
    </location>
</feature>
<protein>
    <submittedName>
        <fullName evidence="2">Uncharacterized protein</fullName>
    </submittedName>
</protein>
<feature type="region of interest" description="Disordered" evidence="1">
    <location>
        <begin position="279"/>
        <end position="309"/>
    </location>
</feature>
<dbReference type="EMBL" id="JBEDNZ010000007">
    <property type="protein sequence ID" value="KAL0840623.1"/>
    <property type="molecule type" value="Genomic_DNA"/>
</dbReference>
<dbReference type="Proteomes" id="UP001549921">
    <property type="component" value="Unassembled WGS sequence"/>
</dbReference>
<dbReference type="AlphaFoldDB" id="A0ABD0TB63"/>
<reference evidence="2 3" key="1">
    <citation type="submission" date="2024-06" db="EMBL/GenBank/DDBJ databases">
        <title>A chromosome-level genome assembly of beet webworm, Loxostege sticticalis.</title>
        <authorList>
            <person name="Zhang Y."/>
        </authorList>
    </citation>
    <scope>NUCLEOTIDE SEQUENCE [LARGE SCALE GENOMIC DNA]</scope>
    <source>
        <strain evidence="2">AQ028</strain>
        <tissue evidence="2">Male pupae</tissue>
    </source>
</reference>
<feature type="compositionally biased region" description="Polar residues" evidence="1">
    <location>
        <begin position="279"/>
        <end position="289"/>
    </location>
</feature>
<name>A0ABD0TB63_LOXSC</name>